<evidence type="ECO:0000313" key="2">
    <source>
        <dbReference type="EMBL" id="KAJ4829583.1"/>
    </source>
</evidence>
<reference evidence="2" key="2">
    <citation type="journal article" date="2023" name="Plants (Basel)">
        <title>Annotation of the Turnera subulata (Passifloraceae) Draft Genome Reveals the S-Locus Evolved after the Divergence of Turneroideae from Passifloroideae in a Stepwise Manner.</title>
        <authorList>
            <person name="Henning P.M."/>
            <person name="Roalson E.H."/>
            <person name="Mir W."/>
            <person name="McCubbin A.G."/>
            <person name="Shore J.S."/>
        </authorList>
    </citation>
    <scope>NUCLEOTIDE SEQUENCE</scope>
    <source>
        <strain evidence="2">F60SS</strain>
    </source>
</reference>
<feature type="transmembrane region" description="Helical" evidence="1">
    <location>
        <begin position="45"/>
        <end position="65"/>
    </location>
</feature>
<comment type="caution">
    <text evidence="2">The sequence shown here is derived from an EMBL/GenBank/DDBJ whole genome shotgun (WGS) entry which is preliminary data.</text>
</comment>
<dbReference type="EMBL" id="JAKUCV010005858">
    <property type="protein sequence ID" value="KAJ4829583.1"/>
    <property type="molecule type" value="Genomic_DNA"/>
</dbReference>
<keyword evidence="3" id="KW-1185">Reference proteome</keyword>
<name>A0A9Q0FDN7_9ROSI</name>
<organism evidence="2 3">
    <name type="scientific">Turnera subulata</name>
    <dbReference type="NCBI Taxonomy" id="218843"/>
    <lineage>
        <taxon>Eukaryota</taxon>
        <taxon>Viridiplantae</taxon>
        <taxon>Streptophyta</taxon>
        <taxon>Embryophyta</taxon>
        <taxon>Tracheophyta</taxon>
        <taxon>Spermatophyta</taxon>
        <taxon>Magnoliopsida</taxon>
        <taxon>eudicotyledons</taxon>
        <taxon>Gunneridae</taxon>
        <taxon>Pentapetalae</taxon>
        <taxon>rosids</taxon>
        <taxon>fabids</taxon>
        <taxon>Malpighiales</taxon>
        <taxon>Passifloraceae</taxon>
        <taxon>Turnera</taxon>
    </lineage>
</organism>
<keyword evidence="1" id="KW-1133">Transmembrane helix</keyword>
<proteinExistence type="predicted"/>
<protein>
    <submittedName>
        <fullName evidence="2">Uncharacterized protein</fullName>
    </submittedName>
</protein>
<dbReference type="AlphaFoldDB" id="A0A9Q0FDN7"/>
<gene>
    <name evidence="2" type="ORF">Tsubulata_050358</name>
</gene>
<evidence type="ECO:0000313" key="3">
    <source>
        <dbReference type="Proteomes" id="UP001141552"/>
    </source>
</evidence>
<keyword evidence="1" id="KW-0812">Transmembrane</keyword>
<accession>A0A9Q0FDN7</accession>
<feature type="transmembrane region" description="Helical" evidence="1">
    <location>
        <begin position="15"/>
        <end position="33"/>
    </location>
</feature>
<dbReference type="Proteomes" id="UP001141552">
    <property type="component" value="Unassembled WGS sequence"/>
</dbReference>
<keyword evidence="1" id="KW-0472">Membrane</keyword>
<evidence type="ECO:0000256" key="1">
    <source>
        <dbReference type="SAM" id="Phobius"/>
    </source>
</evidence>
<reference evidence="2" key="1">
    <citation type="submission" date="2022-02" db="EMBL/GenBank/DDBJ databases">
        <authorList>
            <person name="Henning P.M."/>
            <person name="McCubbin A.G."/>
            <person name="Shore J.S."/>
        </authorList>
    </citation>
    <scope>NUCLEOTIDE SEQUENCE</scope>
    <source>
        <strain evidence="2">F60SS</strain>
        <tissue evidence="2">Leaves</tissue>
    </source>
</reference>
<sequence length="67" mass="7394">MSAFRFRVVSGSGSVPGAITITCLRVCSSKLFLLSELQKCLHLHGLYQCLLFGIIFQCIGSQIWLAM</sequence>